<keyword evidence="5 6" id="KW-0539">Nucleus</keyword>
<dbReference type="PRINTS" id="PR00053">
    <property type="entry name" value="FORKHEAD"/>
</dbReference>
<sequence>MDTPARSVTPSTDVQVKQEPSPLGQEKISAYYSLVFPHFTFYIQTLSVTIGRRCAPNSHAASSSTAEPLQVDVDLGALKSVSRLHAKIEYDQDEDRFVLVVIGRNGAWVDGVWTASGTRAPLGDRSQIQIASRVFHFVLPPPPPPEDSPSPSSHSSSGVARARSPSLDIETISPPSSEPSNSPSPVEHKLPSPPPEPQIESASSSQPSLPNSNAIGKSLMPNNNHANSPSNVKKRKKSEAETQLIERPKPEDMPPKPPFTYAQLIYRAIRDTGGKATLQEICAWISRTYDYYKYADGAWMSSVRHNLSSGRAFMKMERCGGDRGKGFFWSIDEKYAQTFEEQEAKMLQAAANPGTPGSASKDKGGRKRDKGAPLSDPPLKRSVKGDTKGLPLPPPLTNTPLAFKSAMQATGNAVGSTSTSVKATTSSLNSSVPTNSAITISTPPTTGVFAYPTHPHTTHMVTMPPGSTMTPNYSGTPNPYAALTQTHWGIHRPTSGTIAEAQSAASEASGSVSSYAASSVGQSSAAQLPSSATQQLYSQMLPPSTIPQLSSVSEVSQPQQPIVPDVVIPIVLGPIPPTHPDYSPSHRNNSVKEGYMILHERKLILDPDVFSGLTPEMLMELEGMGARAALVVLTGHMVRALKEKRAREREKGKERGARRGRALGRGGTTRKGGTNPTPGGTKLAESSGSPFTHQPLEKRGTDPPQPPYTSNDKASQITSGPSTVSNCIKTNEEVTLAPADPDSLIVVVDDSDEDGPATKRRKVGNDIVNLQQLPTTMV</sequence>
<dbReference type="EMBL" id="KZ301978">
    <property type="protein sequence ID" value="PFH52629.1"/>
    <property type="molecule type" value="Genomic_DNA"/>
</dbReference>
<feature type="compositionally biased region" description="Low complexity" evidence="7">
    <location>
        <begin position="173"/>
        <end position="185"/>
    </location>
</feature>
<evidence type="ECO:0000256" key="2">
    <source>
        <dbReference type="ARBA" id="ARBA00023015"/>
    </source>
</evidence>
<reference evidence="10 11" key="1">
    <citation type="submission" date="2014-02" db="EMBL/GenBank/DDBJ databases">
        <title>Transposable element dynamics among asymbiotic and ectomycorrhizal Amanita fungi.</title>
        <authorList>
            <consortium name="DOE Joint Genome Institute"/>
            <person name="Hess J."/>
            <person name="Skrede I."/>
            <person name="Wolfe B."/>
            <person name="LaButti K."/>
            <person name="Ohm R.A."/>
            <person name="Grigoriev I.V."/>
            <person name="Pringle A."/>
        </authorList>
    </citation>
    <scope>NUCLEOTIDE SEQUENCE [LARGE SCALE GENOMIC DNA]</scope>
    <source>
        <strain evidence="10 11">SKay4041</strain>
    </source>
</reference>
<evidence type="ECO:0000259" key="8">
    <source>
        <dbReference type="PROSITE" id="PS50006"/>
    </source>
</evidence>
<evidence type="ECO:0000256" key="1">
    <source>
        <dbReference type="ARBA" id="ARBA00004123"/>
    </source>
</evidence>
<dbReference type="Gene3D" id="1.10.10.10">
    <property type="entry name" value="Winged helix-like DNA-binding domain superfamily/Winged helix DNA-binding domain"/>
    <property type="match status" value="1"/>
</dbReference>
<dbReference type="PROSITE" id="PS50039">
    <property type="entry name" value="FORK_HEAD_3"/>
    <property type="match status" value="1"/>
</dbReference>
<dbReference type="InterPro" id="IPR000253">
    <property type="entry name" value="FHA_dom"/>
</dbReference>
<keyword evidence="2" id="KW-0805">Transcription regulation</keyword>
<evidence type="ECO:0000256" key="5">
    <source>
        <dbReference type="ARBA" id="ARBA00023242"/>
    </source>
</evidence>
<evidence type="ECO:0000259" key="9">
    <source>
        <dbReference type="PROSITE" id="PS50039"/>
    </source>
</evidence>
<feature type="compositionally biased region" description="Basic and acidic residues" evidence="7">
    <location>
        <begin position="643"/>
        <end position="657"/>
    </location>
</feature>
<dbReference type="InterPro" id="IPR036390">
    <property type="entry name" value="WH_DNA-bd_sf"/>
</dbReference>
<evidence type="ECO:0000256" key="3">
    <source>
        <dbReference type="ARBA" id="ARBA00023125"/>
    </source>
</evidence>
<feature type="compositionally biased region" description="Pro residues" evidence="7">
    <location>
        <begin position="139"/>
        <end position="148"/>
    </location>
</feature>
<dbReference type="GO" id="GO:0000978">
    <property type="term" value="F:RNA polymerase II cis-regulatory region sequence-specific DNA binding"/>
    <property type="evidence" value="ECO:0007669"/>
    <property type="project" value="TreeGrafter"/>
</dbReference>
<dbReference type="PROSITE" id="PS50006">
    <property type="entry name" value="FHA_DOMAIN"/>
    <property type="match status" value="1"/>
</dbReference>
<dbReference type="OrthoDB" id="5954824at2759"/>
<feature type="region of interest" description="Disordered" evidence="7">
    <location>
        <begin position="137"/>
        <end position="258"/>
    </location>
</feature>
<feature type="region of interest" description="Disordered" evidence="7">
    <location>
        <begin position="1"/>
        <end position="21"/>
    </location>
</feature>
<evidence type="ECO:0000313" key="10">
    <source>
        <dbReference type="EMBL" id="PFH52629.1"/>
    </source>
</evidence>
<accession>A0A2A9NQ08</accession>
<evidence type="ECO:0008006" key="12">
    <source>
        <dbReference type="Google" id="ProtNLM"/>
    </source>
</evidence>
<dbReference type="PANTHER" id="PTHR45881:SF1">
    <property type="entry name" value="FORK HEAD PROTEIN HOMOLOG 2"/>
    <property type="match status" value="1"/>
</dbReference>
<feature type="region of interest" description="Disordered" evidence="7">
    <location>
        <begin position="643"/>
        <end position="725"/>
    </location>
</feature>
<feature type="compositionally biased region" description="Polar residues" evidence="7">
    <location>
        <begin position="1"/>
        <end position="15"/>
    </location>
</feature>
<feature type="compositionally biased region" description="Polar residues" evidence="7">
    <location>
        <begin position="708"/>
        <end position="725"/>
    </location>
</feature>
<gene>
    <name evidence="10" type="ORF">AMATHDRAFT_46173</name>
</gene>
<keyword evidence="4" id="KW-0804">Transcription</keyword>
<dbReference type="SMART" id="SM00339">
    <property type="entry name" value="FH"/>
    <property type="match status" value="1"/>
</dbReference>
<dbReference type="SUPFAM" id="SSF46785">
    <property type="entry name" value="Winged helix' DNA-binding domain"/>
    <property type="match status" value="1"/>
</dbReference>
<dbReference type="GO" id="GO:0000981">
    <property type="term" value="F:DNA-binding transcription factor activity, RNA polymerase II-specific"/>
    <property type="evidence" value="ECO:0007669"/>
    <property type="project" value="TreeGrafter"/>
</dbReference>
<dbReference type="Proteomes" id="UP000242287">
    <property type="component" value="Unassembled WGS sequence"/>
</dbReference>
<dbReference type="PANTHER" id="PTHR45881">
    <property type="entry name" value="CHECKPOINT SUPPRESSOR 1-LIKE, ISOFORM A-RELATED"/>
    <property type="match status" value="1"/>
</dbReference>
<feature type="compositionally biased region" description="Polar residues" evidence="7">
    <location>
        <begin position="220"/>
        <end position="231"/>
    </location>
</feature>
<dbReference type="STRING" id="703135.A0A2A9NQ08"/>
<feature type="compositionally biased region" description="Basic and acidic residues" evidence="7">
    <location>
        <begin position="238"/>
        <end position="254"/>
    </location>
</feature>
<name>A0A2A9NQ08_9AGAR</name>
<protein>
    <recommendedName>
        <fullName evidence="12">Fork-head domain-containing protein</fullName>
    </recommendedName>
</protein>
<comment type="subcellular location">
    <subcellularLocation>
        <location evidence="1 6">Nucleus</location>
    </subcellularLocation>
</comment>
<feature type="region of interest" description="Disordered" evidence="7">
    <location>
        <begin position="348"/>
        <end position="400"/>
    </location>
</feature>
<dbReference type="SUPFAM" id="SSF49879">
    <property type="entry name" value="SMAD/FHA domain"/>
    <property type="match status" value="1"/>
</dbReference>
<proteinExistence type="predicted"/>
<dbReference type="Gene3D" id="2.60.200.20">
    <property type="match status" value="1"/>
</dbReference>
<dbReference type="InterPro" id="IPR008984">
    <property type="entry name" value="SMAD_FHA_dom_sf"/>
</dbReference>
<feature type="compositionally biased region" description="Low complexity" evidence="7">
    <location>
        <begin position="671"/>
        <end position="682"/>
    </location>
</feature>
<feature type="domain" description="Fork-head" evidence="9">
    <location>
        <begin position="256"/>
        <end position="349"/>
    </location>
</feature>
<dbReference type="CDD" id="cd00059">
    <property type="entry name" value="FH_FOX"/>
    <property type="match status" value="1"/>
</dbReference>
<organism evidence="10 11">
    <name type="scientific">Amanita thiersii Skay4041</name>
    <dbReference type="NCBI Taxonomy" id="703135"/>
    <lineage>
        <taxon>Eukaryota</taxon>
        <taxon>Fungi</taxon>
        <taxon>Dikarya</taxon>
        <taxon>Basidiomycota</taxon>
        <taxon>Agaricomycotina</taxon>
        <taxon>Agaricomycetes</taxon>
        <taxon>Agaricomycetidae</taxon>
        <taxon>Agaricales</taxon>
        <taxon>Pluteineae</taxon>
        <taxon>Amanitaceae</taxon>
        <taxon>Amanita</taxon>
    </lineage>
</organism>
<feature type="domain" description="FHA" evidence="8">
    <location>
        <begin position="48"/>
        <end position="114"/>
    </location>
</feature>
<dbReference type="InterPro" id="IPR001766">
    <property type="entry name" value="Fork_head_dom"/>
</dbReference>
<evidence type="ECO:0000256" key="6">
    <source>
        <dbReference type="PROSITE-ProRule" id="PRU00089"/>
    </source>
</evidence>
<keyword evidence="3 6" id="KW-0238">DNA-binding</keyword>
<keyword evidence="11" id="KW-1185">Reference proteome</keyword>
<evidence type="ECO:0000256" key="7">
    <source>
        <dbReference type="SAM" id="MobiDB-lite"/>
    </source>
</evidence>
<dbReference type="Pfam" id="PF00498">
    <property type="entry name" value="FHA"/>
    <property type="match status" value="1"/>
</dbReference>
<dbReference type="GO" id="GO:0005634">
    <property type="term" value="C:nucleus"/>
    <property type="evidence" value="ECO:0007669"/>
    <property type="project" value="UniProtKB-SubCell"/>
</dbReference>
<dbReference type="InterPro" id="IPR036388">
    <property type="entry name" value="WH-like_DNA-bd_sf"/>
</dbReference>
<dbReference type="Pfam" id="PF00250">
    <property type="entry name" value="Forkhead"/>
    <property type="match status" value="1"/>
</dbReference>
<dbReference type="AlphaFoldDB" id="A0A2A9NQ08"/>
<evidence type="ECO:0000256" key="4">
    <source>
        <dbReference type="ARBA" id="ARBA00023163"/>
    </source>
</evidence>
<feature type="compositionally biased region" description="Low complexity" evidence="7">
    <location>
        <begin position="198"/>
        <end position="214"/>
    </location>
</feature>
<feature type="DNA-binding region" description="Fork-head" evidence="6">
    <location>
        <begin position="256"/>
        <end position="349"/>
    </location>
</feature>
<dbReference type="CDD" id="cd22701">
    <property type="entry name" value="FHA_FKH1-like"/>
    <property type="match status" value="1"/>
</dbReference>
<evidence type="ECO:0000313" key="11">
    <source>
        <dbReference type="Proteomes" id="UP000242287"/>
    </source>
</evidence>